<reference evidence="2 3" key="1">
    <citation type="submission" date="2018-10" db="EMBL/GenBank/DDBJ databases">
        <title>Sequencing the genomes of 1000 actinobacteria strains.</title>
        <authorList>
            <person name="Klenk H.-P."/>
        </authorList>
    </citation>
    <scope>NUCLEOTIDE SEQUENCE [LARGE SCALE GENOMIC DNA]</scope>
    <source>
        <strain evidence="2 3">DSM 17894</strain>
    </source>
</reference>
<dbReference type="PRINTS" id="PR00081">
    <property type="entry name" value="GDHRDH"/>
</dbReference>
<evidence type="ECO:0000313" key="3">
    <source>
        <dbReference type="Proteomes" id="UP000280008"/>
    </source>
</evidence>
<evidence type="ECO:0000256" key="1">
    <source>
        <dbReference type="ARBA" id="ARBA00023002"/>
    </source>
</evidence>
<dbReference type="OrthoDB" id="4577644at2"/>
<gene>
    <name evidence="2" type="ORF">C8E83_0508</name>
</gene>
<comment type="caution">
    <text evidence="2">The sequence shown here is derived from an EMBL/GenBank/DDBJ whole genome shotgun (WGS) entry which is preliminary data.</text>
</comment>
<dbReference type="InterPro" id="IPR002347">
    <property type="entry name" value="SDR_fam"/>
</dbReference>
<dbReference type="EMBL" id="RBKS01000001">
    <property type="protein sequence ID" value="RKR73416.1"/>
    <property type="molecule type" value="Genomic_DNA"/>
</dbReference>
<keyword evidence="3" id="KW-1185">Reference proteome</keyword>
<dbReference type="PANTHER" id="PTHR43157:SF31">
    <property type="entry name" value="PHOSPHATIDYLINOSITOL-GLYCAN BIOSYNTHESIS CLASS F PROTEIN"/>
    <property type="match status" value="1"/>
</dbReference>
<dbReference type="RefSeq" id="WP_121368284.1">
    <property type="nucleotide sequence ID" value="NZ_RBKS01000001.1"/>
</dbReference>
<dbReference type="AlphaFoldDB" id="A0A495IEH7"/>
<keyword evidence="1" id="KW-0560">Oxidoreductase</keyword>
<protein>
    <submittedName>
        <fullName evidence="2">NAD(P)-dependent dehydrogenase (Short-subunit alcohol dehydrogenase family)</fullName>
    </submittedName>
</protein>
<dbReference type="PANTHER" id="PTHR43157">
    <property type="entry name" value="PHOSPHATIDYLINOSITOL-GLYCAN BIOSYNTHESIS CLASS F PROTEIN-RELATED"/>
    <property type="match status" value="1"/>
</dbReference>
<dbReference type="Proteomes" id="UP000280008">
    <property type="component" value="Unassembled WGS sequence"/>
</dbReference>
<evidence type="ECO:0000313" key="2">
    <source>
        <dbReference type="EMBL" id="RKR73416.1"/>
    </source>
</evidence>
<dbReference type="Pfam" id="PF00106">
    <property type="entry name" value="adh_short"/>
    <property type="match status" value="1"/>
</dbReference>
<dbReference type="GO" id="GO:0016491">
    <property type="term" value="F:oxidoreductase activity"/>
    <property type="evidence" value="ECO:0007669"/>
    <property type="project" value="UniProtKB-KW"/>
</dbReference>
<dbReference type="Gene3D" id="3.40.50.720">
    <property type="entry name" value="NAD(P)-binding Rossmann-like Domain"/>
    <property type="match status" value="1"/>
</dbReference>
<accession>A0A495IEH7</accession>
<sequence length="312" mass="32932">MARTTRWTRDDLGPQDDRTVVVTGGSGGIGLRTAEVFAERGARVIIGARDAAKATAAVDSVRAAARRAGRTTRSDGVDWRPLDLADLGSVRGFADDVLGMTPSIDLLVNCAGVMAIPECRLTADGIEMHFGTNHIGHFALTGLLLPALGAGRPARVVTVSAQSARTARLDVDDLQRENPRYAPMAAYGNSKLANVLFAVELNRHVDPARVLSVPVHPGTARTGIQQYSTSRVYRGVGQVIMRAVGQPLDRVADPIAFAATSPEATPMSFVAPTGPFELGGAPGFVRLPAQADDDALRAALWAESERLSGVAY</sequence>
<dbReference type="SUPFAM" id="SSF51735">
    <property type="entry name" value="NAD(P)-binding Rossmann-fold domains"/>
    <property type="match status" value="1"/>
</dbReference>
<dbReference type="InterPro" id="IPR036291">
    <property type="entry name" value="NAD(P)-bd_dom_sf"/>
</dbReference>
<name>A0A495IEH7_9MICO</name>
<organism evidence="2 3">
    <name type="scientific">Frondihabitans australicus</name>
    <dbReference type="NCBI Taxonomy" id="386892"/>
    <lineage>
        <taxon>Bacteria</taxon>
        <taxon>Bacillati</taxon>
        <taxon>Actinomycetota</taxon>
        <taxon>Actinomycetes</taxon>
        <taxon>Micrococcales</taxon>
        <taxon>Microbacteriaceae</taxon>
        <taxon>Frondihabitans</taxon>
    </lineage>
</organism>
<proteinExistence type="predicted"/>